<feature type="domain" description="HTH lysR-type" evidence="6">
    <location>
        <begin position="7"/>
        <end position="64"/>
    </location>
</feature>
<evidence type="ECO:0000313" key="8">
    <source>
        <dbReference type="Proteomes" id="UP000600101"/>
    </source>
</evidence>
<reference evidence="7" key="1">
    <citation type="submission" date="2020-08" db="EMBL/GenBank/DDBJ databases">
        <authorList>
            <person name="Hu Y."/>
            <person name="Nguyen S.V."/>
            <person name="Li F."/>
            <person name="Fanning S."/>
        </authorList>
    </citation>
    <scope>NUCLEOTIDE SEQUENCE</scope>
    <source>
        <strain evidence="7">SYSU D8009</strain>
    </source>
</reference>
<dbReference type="PANTHER" id="PTHR30118:SF15">
    <property type="entry name" value="TRANSCRIPTIONAL REGULATORY PROTEIN"/>
    <property type="match status" value="1"/>
</dbReference>
<feature type="compositionally biased region" description="Basic and acidic residues" evidence="5">
    <location>
        <begin position="308"/>
        <end position="347"/>
    </location>
</feature>
<gene>
    <name evidence="7" type="ORF">H7965_15860</name>
</gene>
<dbReference type="InterPro" id="IPR036388">
    <property type="entry name" value="WH-like_DNA-bd_sf"/>
</dbReference>
<organism evidence="7 8">
    <name type="scientific">Siccirubricoccus deserti</name>
    <dbReference type="NCBI Taxonomy" id="2013562"/>
    <lineage>
        <taxon>Bacteria</taxon>
        <taxon>Pseudomonadati</taxon>
        <taxon>Pseudomonadota</taxon>
        <taxon>Alphaproteobacteria</taxon>
        <taxon>Acetobacterales</taxon>
        <taxon>Roseomonadaceae</taxon>
        <taxon>Siccirubricoccus</taxon>
    </lineage>
</organism>
<dbReference type="EMBL" id="JACOMF010000018">
    <property type="protein sequence ID" value="MBC4016798.1"/>
    <property type="molecule type" value="Genomic_DNA"/>
</dbReference>
<feature type="region of interest" description="Disordered" evidence="5">
    <location>
        <begin position="305"/>
        <end position="370"/>
    </location>
</feature>
<comment type="caution">
    <text evidence="7">The sequence shown here is derived from an EMBL/GenBank/DDBJ whole genome shotgun (WGS) entry which is preliminary data.</text>
</comment>
<sequence>MADIGSLDLNLLRVFDAVARERHVTRAAERLHLSQPAVSNALARLRHALGDELFLRRPGGVEPTALALSLAQPVAEALDRIAEAISAQAPFDPAITDRVFPVAFSEYAEAVLAPPLLARMQREAAGALLAIRHADRTNWEALLEQDGAVLAVGVLPEPPALYTRLRLLPEAFCTLMRPGHPLAEGTLTVERFANVPHLLHSPNGSRDGALDATMTAAGHPRRLGAVVAHLSAVPEILQRTDMIITLSARLACQMSEAHGLVLRDPPVAVQHTRLSLIFHRRFEADPGHAWLRRLILAVAREVAPAGARGHDGPAGAREHDAPAGAREHDAPAGAREHDAPAGAREQDGPADPSEHPAGARTQVAPADEVP</sequence>
<dbReference type="SUPFAM" id="SSF53850">
    <property type="entry name" value="Periplasmic binding protein-like II"/>
    <property type="match status" value="1"/>
</dbReference>
<evidence type="ECO:0000256" key="2">
    <source>
        <dbReference type="ARBA" id="ARBA00023015"/>
    </source>
</evidence>
<dbReference type="Pfam" id="PF00126">
    <property type="entry name" value="HTH_1"/>
    <property type="match status" value="1"/>
</dbReference>
<dbReference type="InterPro" id="IPR036390">
    <property type="entry name" value="WH_DNA-bd_sf"/>
</dbReference>
<keyword evidence="4" id="KW-0804">Transcription</keyword>
<evidence type="ECO:0000313" key="7">
    <source>
        <dbReference type="EMBL" id="MBC4016798.1"/>
    </source>
</evidence>
<evidence type="ECO:0000256" key="4">
    <source>
        <dbReference type="ARBA" id="ARBA00023163"/>
    </source>
</evidence>
<dbReference type="GO" id="GO:0003677">
    <property type="term" value="F:DNA binding"/>
    <property type="evidence" value="ECO:0007669"/>
    <property type="project" value="UniProtKB-KW"/>
</dbReference>
<dbReference type="Pfam" id="PF03466">
    <property type="entry name" value="LysR_substrate"/>
    <property type="match status" value="1"/>
</dbReference>
<dbReference type="PANTHER" id="PTHR30118">
    <property type="entry name" value="HTH-TYPE TRANSCRIPTIONAL REGULATOR LEUO-RELATED"/>
    <property type="match status" value="1"/>
</dbReference>
<evidence type="ECO:0000256" key="3">
    <source>
        <dbReference type="ARBA" id="ARBA00023125"/>
    </source>
</evidence>
<dbReference type="AlphaFoldDB" id="A0A9X0UEI8"/>
<dbReference type="SUPFAM" id="SSF46785">
    <property type="entry name" value="Winged helix' DNA-binding domain"/>
    <property type="match status" value="1"/>
</dbReference>
<keyword evidence="3" id="KW-0238">DNA-binding</keyword>
<accession>A0A9X0UEI8</accession>
<dbReference type="InterPro" id="IPR050389">
    <property type="entry name" value="LysR-type_TF"/>
</dbReference>
<comment type="similarity">
    <text evidence="1">Belongs to the LysR transcriptional regulatory family.</text>
</comment>
<dbReference type="InterPro" id="IPR005119">
    <property type="entry name" value="LysR_subst-bd"/>
</dbReference>
<evidence type="ECO:0000259" key="6">
    <source>
        <dbReference type="PROSITE" id="PS50931"/>
    </source>
</evidence>
<dbReference type="Gene3D" id="3.40.190.10">
    <property type="entry name" value="Periplasmic binding protein-like II"/>
    <property type="match status" value="2"/>
</dbReference>
<proteinExistence type="inferred from homology"/>
<dbReference type="RefSeq" id="WP_186771561.1">
    <property type="nucleotide sequence ID" value="NZ_JACOMF010000018.1"/>
</dbReference>
<dbReference type="Proteomes" id="UP000600101">
    <property type="component" value="Unassembled WGS sequence"/>
</dbReference>
<dbReference type="PRINTS" id="PR00039">
    <property type="entry name" value="HTHLYSR"/>
</dbReference>
<keyword evidence="2" id="KW-0805">Transcription regulation</keyword>
<protein>
    <submittedName>
        <fullName evidence="7">LysR family transcriptional regulator</fullName>
    </submittedName>
</protein>
<dbReference type="CDD" id="cd08417">
    <property type="entry name" value="PBP2_Nitroaromatics_like"/>
    <property type="match status" value="1"/>
</dbReference>
<evidence type="ECO:0000256" key="5">
    <source>
        <dbReference type="SAM" id="MobiDB-lite"/>
    </source>
</evidence>
<dbReference type="InterPro" id="IPR037402">
    <property type="entry name" value="YidZ_PBP2"/>
</dbReference>
<evidence type="ECO:0000256" key="1">
    <source>
        <dbReference type="ARBA" id="ARBA00009437"/>
    </source>
</evidence>
<dbReference type="InterPro" id="IPR000847">
    <property type="entry name" value="LysR_HTH_N"/>
</dbReference>
<dbReference type="PROSITE" id="PS50931">
    <property type="entry name" value="HTH_LYSR"/>
    <property type="match status" value="1"/>
</dbReference>
<dbReference type="Gene3D" id="1.10.10.10">
    <property type="entry name" value="Winged helix-like DNA-binding domain superfamily/Winged helix DNA-binding domain"/>
    <property type="match status" value="1"/>
</dbReference>
<dbReference type="GO" id="GO:0003700">
    <property type="term" value="F:DNA-binding transcription factor activity"/>
    <property type="evidence" value="ECO:0007669"/>
    <property type="project" value="InterPro"/>
</dbReference>
<name>A0A9X0UEI8_9PROT</name>
<keyword evidence="8" id="KW-1185">Reference proteome</keyword>